<dbReference type="PANTHER" id="PTHR33127:SF62">
    <property type="entry name" value="BNAA09G35900D PROTEIN"/>
    <property type="match status" value="1"/>
</dbReference>
<evidence type="ECO:0000259" key="2">
    <source>
        <dbReference type="PROSITE" id="PS50181"/>
    </source>
</evidence>
<dbReference type="Gramene" id="KFK34901">
    <property type="protein sequence ID" value="KFK34901"/>
    <property type="gene ID" value="AALP_AA5G208300"/>
</dbReference>
<dbReference type="eggNOG" id="ENOG502QWFR">
    <property type="taxonomic scope" value="Eukaryota"/>
</dbReference>
<dbReference type="AlphaFoldDB" id="A0A087GYE9"/>
<keyword evidence="4" id="KW-1185">Reference proteome</keyword>
<dbReference type="InterPro" id="IPR036047">
    <property type="entry name" value="F-box-like_dom_sf"/>
</dbReference>
<dbReference type="OrthoDB" id="1863935at2759"/>
<dbReference type="Proteomes" id="UP000029120">
    <property type="component" value="Chromosome 5"/>
</dbReference>
<dbReference type="SUPFAM" id="SSF81383">
    <property type="entry name" value="F-box domain"/>
    <property type="match status" value="1"/>
</dbReference>
<dbReference type="Pfam" id="PF00646">
    <property type="entry name" value="F-box"/>
    <property type="match status" value="1"/>
</dbReference>
<dbReference type="CDD" id="cd09917">
    <property type="entry name" value="F-box_SF"/>
    <property type="match status" value="1"/>
</dbReference>
<gene>
    <name evidence="3" type="ordered locus">AALP_Aa5g208300</name>
</gene>
<dbReference type="SMART" id="SM00256">
    <property type="entry name" value="FBOX"/>
    <property type="match status" value="1"/>
</dbReference>
<feature type="compositionally biased region" description="Basic residues" evidence="1">
    <location>
        <begin position="13"/>
        <end position="30"/>
    </location>
</feature>
<reference evidence="4" key="1">
    <citation type="journal article" date="2015" name="Nat. Plants">
        <title>Genome expansion of Arabis alpina linked with retrotransposition and reduced symmetric DNA methylation.</title>
        <authorList>
            <person name="Willing E.M."/>
            <person name="Rawat V."/>
            <person name="Mandakova T."/>
            <person name="Maumus F."/>
            <person name="James G.V."/>
            <person name="Nordstroem K.J."/>
            <person name="Becker C."/>
            <person name="Warthmann N."/>
            <person name="Chica C."/>
            <person name="Szarzynska B."/>
            <person name="Zytnicki M."/>
            <person name="Albani M.C."/>
            <person name="Kiefer C."/>
            <person name="Bergonzi S."/>
            <person name="Castaings L."/>
            <person name="Mateos J.L."/>
            <person name="Berns M.C."/>
            <person name="Bujdoso N."/>
            <person name="Piofczyk T."/>
            <person name="de Lorenzo L."/>
            <person name="Barrero-Sicilia C."/>
            <person name="Mateos I."/>
            <person name="Piednoel M."/>
            <person name="Hagmann J."/>
            <person name="Chen-Min-Tao R."/>
            <person name="Iglesias-Fernandez R."/>
            <person name="Schuster S.C."/>
            <person name="Alonso-Blanco C."/>
            <person name="Roudier F."/>
            <person name="Carbonero P."/>
            <person name="Paz-Ares J."/>
            <person name="Davis S.J."/>
            <person name="Pecinka A."/>
            <person name="Quesneville H."/>
            <person name="Colot V."/>
            <person name="Lysak M.A."/>
            <person name="Weigel D."/>
            <person name="Coupland G."/>
            <person name="Schneeberger K."/>
        </authorList>
    </citation>
    <scope>NUCLEOTIDE SEQUENCE [LARGE SCALE GENOMIC DNA]</scope>
    <source>
        <strain evidence="4">cv. Pajares</strain>
    </source>
</reference>
<dbReference type="PROSITE" id="PS50181">
    <property type="entry name" value="FBOX"/>
    <property type="match status" value="1"/>
</dbReference>
<proteinExistence type="predicted"/>
<protein>
    <recommendedName>
        <fullName evidence="2">F-box domain-containing protein</fullName>
    </recommendedName>
</protein>
<feature type="domain" description="F-box" evidence="2">
    <location>
        <begin position="31"/>
        <end position="86"/>
    </location>
</feature>
<name>A0A087GYE9_ARAAL</name>
<dbReference type="Gene3D" id="1.20.1280.50">
    <property type="match status" value="1"/>
</dbReference>
<sequence>MGSRRNWKLGSSKNKKKTKKKKKTKRAKRKNQTFLDLPSDLLQLIISLLPLKDNIRASTVCKKLQEACVSGRVVDKTPWLIYFSKIDDGSYELYDPSMQKKQLLFFNPFTRDRIPVPSLGMAYDQRMAFSCAPTSTSCLLFTVSNVTLNNYITVKTCSPNAKEWTSYVFRERLPPNYNNIEQIVFANGRPPRHPGSNGCFMTEHQGKMFLVYMYNHMNPTVLKLDDTSLEWTEIKTLGGLTIYASALCSESRAEQNQPSVLHHGIKKVLEAWIVKEEEED</sequence>
<dbReference type="OMA" id="KFHCYLA"/>
<accession>A0A087GYE9</accession>
<feature type="region of interest" description="Disordered" evidence="1">
    <location>
        <begin position="1"/>
        <end position="30"/>
    </location>
</feature>
<evidence type="ECO:0000313" key="3">
    <source>
        <dbReference type="EMBL" id="KFK34901.1"/>
    </source>
</evidence>
<organism evidence="3 4">
    <name type="scientific">Arabis alpina</name>
    <name type="common">Alpine rock-cress</name>
    <dbReference type="NCBI Taxonomy" id="50452"/>
    <lineage>
        <taxon>Eukaryota</taxon>
        <taxon>Viridiplantae</taxon>
        <taxon>Streptophyta</taxon>
        <taxon>Embryophyta</taxon>
        <taxon>Tracheophyta</taxon>
        <taxon>Spermatophyta</taxon>
        <taxon>Magnoliopsida</taxon>
        <taxon>eudicotyledons</taxon>
        <taxon>Gunneridae</taxon>
        <taxon>Pentapetalae</taxon>
        <taxon>rosids</taxon>
        <taxon>malvids</taxon>
        <taxon>Brassicales</taxon>
        <taxon>Brassicaceae</taxon>
        <taxon>Arabideae</taxon>
        <taxon>Arabis</taxon>
    </lineage>
</organism>
<evidence type="ECO:0000256" key="1">
    <source>
        <dbReference type="SAM" id="MobiDB-lite"/>
    </source>
</evidence>
<dbReference type="InterPro" id="IPR001810">
    <property type="entry name" value="F-box_dom"/>
</dbReference>
<evidence type="ECO:0000313" key="4">
    <source>
        <dbReference type="Proteomes" id="UP000029120"/>
    </source>
</evidence>
<dbReference type="PANTHER" id="PTHR33127">
    <property type="entry name" value="TRANSMEMBRANE PROTEIN"/>
    <property type="match status" value="1"/>
</dbReference>
<dbReference type="EMBL" id="CM002873">
    <property type="protein sequence ID" value="KFK34901.1"/>
    <property type="molecule type" value="Genomic_DNA"/>
</dbReference>